<evidence type="ECO:0008006" key="3">
    <source>
        <dbReference type="Google" id="ProtNLM"/>
    </source>
</evidence>
<evidence type="ECO:0000313" key="2">
    <source>
        <dbReference type="Proteomes" id="UP000189761"/>
    </source>
</evidence>
<proteinExistence type="predicted"/>
<protein>
    <recommendedName>
        <fullName evidence="3">DUF3231 family protein</fullName>
    </recommendedName>
</protein>
<dbReference type="InterPro" id="IPR012347">
    <property type="entry name" value="Ferritin-like"/>
</dbReference>
<dbReference type="Proteomes" id="UP000189761">
    <property type="component" value="Unassembled WGS sequence"/>
</dbReference>
<reference evidence="1 2" key="1">
    <citation type="submission" date="2017-01" db="EMBL/GenBank/DDBJ databases">
        <title>Draft genome sequence of Bacillus oleronius.</title>
        <authorList>
            <person name="Allam M."/>
        </authorList>
    </citation>
    <scope>NUCLEOTIDE SEQUENCE [LARGE SCALE GENOMIC DNA]</scope>
    <source>
        <strain evidence="1 2">DSM 9356</strain>
    </source>
</reference>
<name>A0A8E2I4A0_9BACI</name>
<dbReference type="EMBL" id="MTLA01000428">
    <property type="protein sequence ID" value="OOP65883.1"/>
    <property type="molecule type" value="Genomic_DNA"/>
</dbReference>
<comment type="caution">
    <text evidence="1">The sequence shown here is derived from an EMBL/GenBank/DDBJ whole genome shotgun (WGS) entry which is preliminary data.</text>
</comment>
<dbReference type="InterPro" id="IPR021617">
    <property type="entry name" value="DUF3231"/>
</dbReference>
<dbReference type="RefSeq" id="WP_235849853.1">
    <property type="nucleotide sequence ID" value="NZ_CP065424.1"/>
</dbReference>
<organism evidence="1 2">
    <name type="scientific">Heyndrickxia oleronia</name>
    <dbReference type="NCBI Taxonomy" id="38875"/>
    <lineage>
        <taxon>Bacteria</taxon>
        <taxon>Bacillati</taxon>
        <taxon>Bacillota</taxon>
        <taxon>Bacilli</taxon>
        <taxon>Bacillales</taxon>
        <taxon>Bacillaceae</taxon>
        <taxon>Heyndrickxia</taxon>
    </lineage>
</organism>
<dbReference type="Gene3D" id="1.20.1260.10">
    <property type="match status" value="2"/>
</dbReference>
<sequence length="336" mass="38504">MTMLRDNSLNEKLTSAEMGKLWATYMGNSMSIRVLTYYLLHTKDKEIKKVLNHALNLSETMVKRSKKIFIQDNFPVPMGFGEQDVNLGAPKLFEDEFYLYYLKYAGKAGLSLYSIAIPMVIRQDVRDFFSFCLNSTEKLLIEVINILNMKGLLMKPSIIPNPEKVKIIKSNDYLNGFFGGVRNLHALEIAHLNDNIESDVASKALLIGFSQVAKNEKVKDFFIRGRDLTHRHIEKCSQKLSKDHLPSPSLLDHLVSTSSYAPFSDRLMLFHKIDMFAMKIRSYANSISVNGRRDLAAMYSRFILDVGFYVEDAMSIMIENDWMERPPEAADRNDLT</sequence>
<gene>
    <name evidence="1" type="ORF">BWZ43_23900</name>
</gene>
<evidence type="ECO:0000313" key="1">
    <source>
        <dbReference type="EMBL" id="OOP65883.1"/>
    </source>
</evidence>
<accession>A0A8E2I4A0</accession>
<dbReference type="AlphaFoldDB" id="A0A8E2I4A0"/>
<dbReference type="Pfam" id="PF11553">
    <property type="entry name" value="DUF3231"/>
    <property type="match status" value="2"/>
</dbReference>
<keyword evidence="2" id="KW-1185">Reference proteome</keyword>